<dbReference type="InterPro" id="IPR001597">
    <property type="entry name" value="ArAA_b-elim_lyase/Thr_aldolase"/>
</dbReference>
<dbReference type="STRING" id="1777143.AWB82_01283"/>
<evidence type="ECO:0000256" key="9">
    <source>
        <dbReference type="SAM" id="MobiDB-lite"/>
    </source>
</evidence>
<keyword evidence="4 8" id="KW-0663">Pyridoxal phosphate</keyword>
<feature type="region of interest" description="Disordered" evidence="9">
    <location>
        <begin position="1"/>
        <end position="32"/>
    </location>
</feature>
<evidence type="ECO:0000256" key="6">
    <source>
        <dbReference type="ARBA" id="ARBA00050410"/>
    </source>
</evidence>
<gene>
    <name evidence="11" type="ORF">AWB82_01283</name>
</gene>
<dbReference type="InterPro" id="IPR015422">
    <property type="entry name" value="PyrdxlP-dep_Trfase_small"/>
</dbReference>
<dbReference type="Pfam" id="PF01212">
    <property type="entry name" value="Beta_elim_lyase"/>
    <property type="match status" value="1"/>
</dbReference>
<evidence type="ECO:0000256" key="3">
    <source>
        <dbReference type="ARBA" id="ARBA00011881"/>
    </source>
</evidence>
<dbReference type="InterPro" id="IPR015421">
    <property type="entry name" value="PyrdxlP-dep_Trfase_major"/>
</dbReference>
<evidence type="ECO:0000256" key="8">
    <source>
        <dbReference type="PIRNR" id="PIRNR038940"/>
    </source>
</evidence>
<protein>
    <recommendedName>
        <fullName evidence="8">L-threonine aldolase</fullName>
        <ecNumber evidence="8">4.1.2.48</ecNumber>
    </recommendedName>
</protein>
<dbReference type="Proteomes" id="UP000054596">
    <property type="component" value="Unassembled WGS sequence"/>
</dbReference>
<dbReference type="EC" id="4.1.2.48" evidence="8"/>
<evidence type="ECO:0000256" key="2">
    <source>
        <dbReference type="ARBA" id="ARBA00006966"/>
    </source>
</evidence>
<dbReference type="PANTHER" id="PTHR48097:SF5">
    <property type="entry name" value="LOW SPECIFICITY L-THREONINE ALDOLASE"/>
    <property type="match status" value="1"/>
</dbReference>
<dbReference type="FunFam" id="3.40.640.10:FF:000087">
    <property type="entry name" value="L-threonine aldolase"/>
    <property type="match status" value="1"/>
</dbReference>
<comment type="subunit">
    <text evidence="3">Homotetramer.</text>
</comment>
<comment type="catalytic activity">
    <reaction evidence="7 8">
        <text>L-allo-threonine = acetaldehyde + glycine</text>
        <dbReference type="Rhea" id="RHEA:26209"/>
        <dbReference type="ChEBI" id="CHEBI:15343"/>
        <dbReference type="ChEBI" id="CHEBI:57305"/>
        <dbReference type="ChEBI" id="CHEBI:58585"/>
        <dbReference type="EC" id="4.1.2.48"/>
    </reaction>
</comment>
<dbReference type="InterPro" id="IPR015424">
    <property type="entry name" value="PyrdxlP-dep_Trfase"/>
</dbReference>
<sequence>MAGSPAARDHPLTRASFKQGHQRDPMTAPTDPIQHFASDNYAGICPEALQALIQANTSGHEPAYGDDSWTAQVCDRIRDLFQTDCEVFFVFNGTAANSLALASLCQSYHSVICHELAHIETDECGGPEFFSGGSKLLTAKGENGKLTPDAIEELVTKRADIHYPKPKVVALTQATEIGTVYTVEEIRAIAAIAKRRHLKIHMDGARFANAVATLNVHPSEITWRAGVDVLCFGGTKNGLPVGEAVVFFDKALAADFAYRLKQAGQLASKMRFISAPWLGLLDNGVWLRNARHANAMASLMAERLAGIPGVSLLFKPESNAVFAELPAHVASALRAKGWRFYQFIGSGGCRLMCAWDTERETVERFAAEVRALCAST</sequence>
<comment type="similarity">
    <text evidence="2 8">Belongs to the threonine aldolase family.</text>
</comment>
<dbReference type="GO" id="GO:0006567">
    <property type="term" value="P:L-threonine catabolic process"/>
    <property type="evidence" value="ECO:0007669"/>
    <property type="project" value="UniProtKB-UniRule"/>
</dbReference>
<comment type="catalytic activity">
    <reaction evidence="6 8">
        <text>L-threonine = acetaldehyde + glycine</text>
        <dbReference type="Rhea" id="RHEA:19625"/>
        <dbReference type="ChEBI" id="CHEBI:15343"/>
        <dbReference type="ChEBI" id="CHEBI:57305"/>
        <dbReference type="ChEBI" id="CHEBI:57926"/>
        <dbReference type="EC" id="4.1.2.48"/>
    </reaction>
</comment>
<keyword evidence="12" id="KW-1185">Reference proteome</keyword>
<proteinExistence type="inferred from homology"/>
<dbReference type="PIRSF" id="PIRSF038940">
    <property type="entry name" value="Low_specificity_LTA"/>
    <property type="match status" value="1"/>
</dbReference>
<accession>A0A157ZUK6</accession>
<dbReference type="GO" id="GO:0008732">
    <property type="term" value="F:L-allo-threonine aldolase activity"/>
    <property type="evidence" value="ECO:0007669"/>
    <property type="project" value="RHEA"/>
</dbReference>
<dbReference type="AlphaFoldDB" id="A0A157ZUK6"/>
<evidence type="ECO:0000256" key="7">
    <source>
        <dbReference type="ARBA" id="ARBA00050939"/>
    </source>
</evidence>
<dbReference type="EMBL" id="FCOJ02000006">
    <property type="protein sequence ID" value="SAK49212.1"/>
    <property type="molecule type" value="Genomic_DNA"/>
</dbReference>
<dbReference type="Gene3D" id="3.90.1150.10">
    <property type="entry name" value="Aspartate Aminotransferase, domain 1"/>
    <property type="match status" value="1"/>
</dbReference>
<dbReference type="InterPro" id="IPR026273">
    <property type="entry name" value="Low_specificity_L-TA_bact"/>
</dbReference>
<dbReference type="Gene3D" id="3.40.640.10">
    <property type="entry name" value="Type I PLP-dependent aspartate aminotransferase-like (Major domain)"/>
    <property type="match status" value="1"/>
</dbReference>
<evidence type="ECO:0000256" key="5">
    <source>
        <dbReference type="ARBA" id="ARBA00023239"/>
    </source>
</evidence>
<evidence type="ECO:0000256" key="1">
    <source>
        <dbReference type="ARBA" id="ARBA00001933"/>
    </source>
</evidence>
<comment type="caution">
    <text evidence="11">The sequence shown here is derived from an EMBL/GenBank/DDBJ whole genome shotgun (WGS) entry which is preliminary data.</text>
</comment>
<keyword evidence="5 8" id="KW-0456">Lyase</keyword>
<reference evidence="11" key="1">
    <citation type="submission" date="2016-01" db="EMBL/GenBank/DDBJ databases">
        <authorList>
            <person name="Peeters C."/>
        </authorList>
    </citation>
    <scope>NUCLEOTIDE SEQUENCE [LARGE SCALE GENOMIC DNA]</scope>
    <source>
        <strain evidence="11">LMG 29325</strain>
    </source>
</reference>
<dbReference type="SUPFAM" id="SSF53383">
    <property type="entry name" value="PLP-dependent transferases"/>
    <property type="match status" value="1"/>
</dbReference>
<evidence type="ECO:0000313" key="11">
    <source>
        <dbReference type="EMBL" id="SAK49212.1"/>
    </source>
</evidence>
<evidence type="ECO:0000256" key="4">
    <source>
        <dbReference type="ARBA" id="ARBA00022898"/>
    </source>
</evidence>
<comment type="cofactor">
    <cofactor evidence="1 8">
        <name>pyridoxal 5'-phosphate</name>
        <dbReference type="ChEBI" id="CHEBI:597326"/>
    </cofactor>
</comment>
<organism evidence="11 12">
    <name type="scientific">Caballeronia glebae</name>
    <dbReference type="NCBI Taxonomy" id="1777143"/>
    <lineage>
        <taxon>Bacteria</taxon>
        <taxon>Pseudomonadati</taxon>
        <taxon>Pseudomonadota</taxon>
        <taxon>Betaproteobacteria</taxon>
        <taxon>Burkholderiales</taxon>
        <taxon>Burkholderiaceae</taxon>
        <taxon>Caballeronia</taxon>
    </lineage>
</organism>
<evidence type="ECO:0000313" key="12">
    <source>
        <dbReference type="Proteomes" id="UP000054596"/>
    </source>
</evidence>
<dbReference type="PANTHER" id="PTHR48097">
    <property type="entry name" value="L-THREONINE ALDOLASE-RELATED"/>
    <property type="match status" value="1"/>
</dbReference>
<name>A0A157ZUK6_9BURK</name>
<dbReference type="CDD" id="cd06502">
    <property type="entry name" value="TA_like"/>
    <property type="match status" value="1"/>
</dbReference>
<feature type="domain" description="Aromatic amino acid beta-eliminating lyase/threonine aldolase" evidence="10">
    <location>
        <begin position="36"/>
        <end position="323"/>
    </location>
</feature>
<comment type="function">
    <text evidence="8">Catalyzes the cleavage of L-allo-threonine and L-threonine to glycine and acetaldehyde.</text>
</comment>
<evidence type="ECO:0000259" key="10">
    <source>
        <dbReference type="Pfam" id="PF01212"/>
    </source>
</evidence>